<evidence type="ECO:0000256" key="1">
    <source>
        <dbReference type="SAM" id="MobiDB-lite"/>
    </source>
</evidence>
<dbReference type="AlphaFoldDB" id="A0AAF1JXY3"/>
<feature type="region of interest" description="Disordered" evidence="1">
    <location>
        <begin position="31"/>
        <end position="51"/>
    </location>
</feature>
<gene>
    <name evidence="2" type="ORF">GXW79_11520</name>
</gene>
<dbReference type="InterPro" id="IPR024447">
    <property type="entry name" value="YXWGXW_rpt"/>
</dbReference>
<sequence>MLERRSLFFALAGGTIAGSLALAQDAQAQRGPVFVDRAPPPPRDTRELPPRRGYVAVPGHWQWRNNRHDWVRARHVPERRGYRYEGPAWQQEGERWRYSPGAWRR</sequence>
<proteinExistence type="predicted"/>
<dbReference type="Pfam" id="PF12779">
    <property type="entry name" value="WXXGXW"/>
    <property type="match status" value="2"/>
</dbReference>
<dbReference type="RefSeq" id="WP_211874547.1">
    <property type="nucleotide sequence ID" value="NZ_JAAEDH010000012.1"/>
</dbReference>
<accession>A0AAF1JXY3</accession>
<evidence type="ECO:0000313" key="2">
    <source>
        <dbReference type="EMBL" id="MBR0655705.1"/>
    </source>
</evidence>
<reference evidence="2" key="2">
    <citation type="journal article" date="2021" name="Syst. Appl. Microbiol.">
        <title>Roseomonas hellenica sp. nov., isolated from roots of wild-growing Alkanna tinctoria.</title>
        <authorList>
            <person name="Rat A."/>
            <person name="Naranjo H.D."/>
            <person name="Lebbe L."/>
            <person name="Cnockaert M."/>
            <person name="Krigas N."/>
            <person name="Grigoriadou K."/>
            <person name="Maloupa E."/>
            <person name="Willems A."/>
        </authorList>
    </citation>
    <scope>NUCLEOTIDE SEQUENCE</scope>
    <source>
        <strain evidence="2">LMG 28251</strain>
    </source>
</reference>
<protein>
    <submittedName>
        <fullName evidence="2">BcpO-related WXXGXW repeat protein</fullName>
    </submittedName>
</protein>
<dbReference type="Proteomes" id="UP001196068">
    <property type="component" value="Unassembled WGS sequence"/>
</dbReference>
<organism evidence="2 3">
    <name type="scientific">Plastoroseomonas arctica</name>
    <dbReference type="NCBI Taxonomy" id="1509237"/>
    <lineage>
        <taxon>Bacteria</taxon>
        <taxon>Pseudomonadati</taxon>
        <taxon>Pseudomonadota</taxon>
        <taxon>Alphaproteobacteria</taxon>
        <taxon>Acetobacterales</taxon>
        <taxon>Acetobacteraceae</taxon>
        <taxon>Plastoroseomonas</taxon>
    </lineage>
</organism>
<comment type="caution">
    <text evidence="2">The sequence shown here is derived from an EMBL/GenBank/DDBJ whole genome shotgun (WGS) entry which is preliminary data.</text>
</comment>
<evidence type="ECO:0000313" key="3">
    <source>
        <dbReference type="Proteomes" id="UP001196068"/>
    </source>
</evidence>
<dbReference type="EMBL" id="JAAEDH010000012">
    <property type="protein sequence ID" value="MBR0655705.1"/>
    <property type="molecule type" value="Genomic_DNA"/>
</dbReference>
<name>A0AAF1JXY3_9PROT</name>
<keyword evidence="3" id="KW-1185">Reference proteome</keyword>
<reference evidence="2" key="1">
    <citation type="submission" date="2020-01" db="EMBL/GenBank/DDBJ databases">
        <authorList>
            <person name="Rat A."/>
        </authorList>
    </citation>
    <scope>NUCLEOTIDE SEQUENCE</scope>
    <source>
        <strain evidence="2">LMG 28251</strain>
    </source>
</reference>